<organism evidence="1 2">
    <name type="scientific">Lacunisphaera limnophila</name>
    <dbReference type="NCBI Taxonomy" id="1838286"/>
    <lineage>
        <taxon>Bacteria</taxon>
        <taxon>Pseudomonadati</taxon>
        <taxon>Verrucomicrobiota</taxon>
        <taxon>Opitutia</taxon>
        <taxon>Opitutales</taxon>
        <taxon>Opitutaceae</taxon>
        <taxon>Lacunisphaera</taxon>
    </lineage>
</organism>
<keyword evidence="2" id="KW-1185">Reference proteome</keyword>
<dbReference type="Proteomes" id="UP000095228">
    <property type="component" value="Chromosome"/>
</dbReference>
<sequence length="34" mass="4169">MKHSPRITRMNADSSKPRFPLPYFHIRAYPHYPR</sequence>
<evidence type="ECO:0000313" key="2">
    <source>
        <dbReference type="Proteomes" id="UP000095228"/>
    </source>
</evidence>
<evidence type="ECO:0000313" key="1">
    <source>
        <dbReference type="EMBL" id="AOS44277.1"/>
    </source>
</evidence>
<dbReference type="AlphaFoldDB" id="A0A1D8ATR5"/>
<accession>A0A1D8ATR5</accession>
<gene>
    <name evidence="1" type="ORF">Verru16b_01338</name>
</gene>
<dbReference type="EMBL" id="CP016094">
    <property type="protein sequence ID" value="AOS44277.1"/>
    <property type="molecule type" value="Genomic_DNA"/>
</dbReference>
<proteinExistence type="predicted"/>
<protein>
    <submittedName>
        <fullName evidence="1">Uncharacterized protein</fullName>
    </submittedName>
</protein>
<name>A0A1D8ATR5_9BACT</name>
<dbReference type="KEGG" id="obg:Verru16b_01338"/>
<reference evidence="1 2" key="1">
    <citation type="submission" date="2016-06" db="EMBL/GenBank/DDBJ databases">
        <title>Three novel species with peptidoglycan cell walls form the new genus Lacunisphaera gen. nov. in the family Opitutaceae of the verrucomicrobial subdivision 4.</title>
        <authorList>
            <person name="Rast P."/>
            <person name="Gloeckner I."/>
            <person name="Jogler M."/>
            <person name="Boedeker C."/>
            <person name="Jeske O."/>
            <person name="Wiegand S."/>
            <person name="Reinhardt R."/>
            <person name="Schumann P."/>
            <person name="Rohde M."/>
            <person name="Spring S."/>
            <person name="Gloeckner F.O."/>
            <person name="Jogler C."/>
        </authorList>
    </citation>
    <scope>NUCLEOTIDE SEQUENCE [LARGE SCALE GENOMIC DNA]</scope>
    <source>
        <strain evidence="1 2">IG16b</strain>
    </source>
</reference>